<dbReference type="OrthoDB" id="10526392at2759"/>
<protein>
    <submittedName>
        <fullName evidence="2">Uncharacterized protein</fullName>
    </submittedName>
</protein>
<feature type="signal peptide" evidence="1">
    <location>
        <begin position="1"/>
        <end position="25"/>
    </location>
</feature>
<keyword evidence="1" id="KW-0732">Signal</keyword>
<proteinExistence type="predicted"/>
<organism evidence="2 3">
    <name type="scientific">Polypedilum vanderplanki</name>
    <name type="common">Sleeping chironomid midge</name>
    <dbReference type="NCBI Taxonomy" id="319348"/>
    <lineage>
        <taxon>Eukaryota</taxon>
        <taxon>Metazoa</taxon>
        <taxon>Ecdysozoa</taxon>
        <taxon>Arthropoda</taxon>
        <taxon>Hexapoda</taxon>
        <taxon>Insecta</taxon>
        <taxon>Pterygota</taxon>
        <taxon>Neoptera</taxon>
        <taxon>Endopterygota</taxon>
        <taxon>Diptera</taxon>
        <taxon>Nematocera</taxon>
        <taxon>Chironomoidea</taxon>
        <taxon>Chironomidae</taxon>
        <taxon>Chironominae</taxon>
        <taxon>Polypedilum</taxon>
        <taxon>Polypedilum</taxon>
    </lineage>
</organism>
<evidence type="ECO:0000313" key="3">
    <source>
        <dbReference type="Proteomes" id="UP001107558"/>
    </source>
</evidence>
<accession>A0A9J6CDY0</accession>
<name>A0A9J6CDY0_POLVA</name>
<dbReference type="Proteomes" id="UP001107558">
    <property type="component" value="Chromosome 1"/>
</dbReference>
<comment type="caution">
    <text evidence="2">The sequence shown here is derived from an EMBL/GenBank/DDBJ whole genome shotgun (WGS) entry which is preliminary data.</text>
</comment>
<keyword evidence="3" id="KW-1185">Reference proteome</keyword>
<evidence type="ECO:0000313" key="2">
    <source>
        <dbReference type="EMBL" id="KAG5680024.1"/>
    </source>
</evidence>
<feature type="chain" id="PRO_5039945851" evidence="1">
    <location>
        <begin position="26"/>
        <end position="254"/>
    </location>
</feature>
<reference evidence="2" key="1">
    <citation type="submission" date="2021-03" db="EMBL/GenBank/DDBJ databases">
        <title>Chromosome level genome of the anhydrobiotic midge Polypedilum vanderplanki.</title>
        <authorList>
            <person name="Yoshida Y."/>
            <person name="Kikawada T."/>
            <person name="Gusev O."/>
        </authorList>
    </citation>
    <scope>NUCLEOTIDE SEQUENCE</scope>
    <source>
        <strain evidence="2">NIAS01</strain>
        <tissue evidence="2">Whole body or cell culture</tissue>
    </source>
</reference>
<gene>
    <name evidence="2" type="ORF">PVAND_009557</name>
</gene>
<dbReference type="EMBL" id="JADBJN010000001">
    <property type="protein sequence ID" value="KAG5680024.1"/>
    <property type="molecule type" value="Genomic_DNA"/>
</dbReference>
<evidence type="ECO:0000256" key="1">
    <source>
        <dbReference type="SAM" id="SignalP"/>
    </source>
</evidence>
<sequence>MNNLSRRSIIIFTLLLMTEIYQIAAQTIDERPLNARKQTTKTCPLLVRPNNWEIEKSFGSWYGMEMFVHSENNNSMTFEDSCFNIRVVEVNELNEEMTYGKTFDPFNFRLALRHLKIEFIKNNNVTKYFATFNNTNQMLWRGNNIVIQIIKFDEFRDKIDNKDDDFMLMTVCEKDKGELYTISANRTYDSKKADFSSKNDIYFRARNLKIFSQHNLQFDCTEEPVRVNSSGHKFNSDVMLIYFVMFFVARHFLL</sequence>
<dbReference type="AlphaFoldDB" id="A0A9J6CDY0"/>